<feature type="domain" description="ANTAR" evidence="9">
    <location>
        <begin position="122"/>
        <end position="183"/>
    </location>
</feature>
<dbReference type="PANTHER" id="PTHR48111">
    <property type="entry name" value="REGULATOR OF RPOS"/>
    <property type="match status" value="1"/>
</dbReference>
<evidence type="ECO:0000256" key="5">
    <source>
        <dbReference type="ARBA" id="ARBA00023163"/>
    </source>
</evidence>
<dbReference type="InterPro" id="IPR005561">
    <property type="entry name" value="ANTAR"/>
</dbReference>
<keyword evidence="11" id="KW-1185">Reference proteome</keyword>
<reference evidence="10 11" key="1">
    <citation type="submission" date="2020-02" db="EMBL/GenBank/DDBJ databases">
        <authorList>
            <person name="Kim H.M."/>
            <person name="Jeon C.O."/>
        </authorList>
    </citation>
    <scope>NUCLEOTIDE SEQUENCE [LARGE SCALE GENOMIC DNA]</scope>
    <source>
        <strain evidence="10 11">PeD5</strain>
    </source>
</reference>
<protein>
    <submittedName>
        <fullName evidence="10">ANTAR domain-containing protein</fullName>
    </submittedName>
</protein>
<dbReference type="Pfam" id="PF03861">
    <property type="entry name" value="ANTAR"/>
    <property type="match status" value="1"/>
</dbReference>
<evidence type="ECO:0000256" key="2">
    <source>
        <dbReference type="ARBA" id="ARBA00023012"/>
    </source>
</evidence>
<dbReference type="SMART" id="SM01012">
    <property type="entry name" value="ANTAR"/>
    <property type="match status" value="1"/>
</dbReference>
<dbReference type="GO" id="GO:0006355">
    <property type="term" value="P:regulation of DNA-templated transcription"/>
    <property type="evidence" value="ECO:0007669"/>
    <property type="project" value="TreeGrafter"/>
</dbReference>
<evidence type="ECO:0000256" key="7">
    <source>
        <dbReference type="SAM" id="MobiDB-lite"/>
    </source>
</evidence>
<dbReference type="Proteomes" id="UP000475385">
    <property type="component" value="Unassembled WGS sequence"/>
</dbReference>
<evidence type="ECO:0000256" key="4">
    <source>
        <dbReference type="ARBA" id="ARBA00023125"/>
    </source>
</evidence>
<keyword evidence="4" id="KW-0238">DNA-binding</keyword>
<dbReference type="Gene3D" id="3.40.50.2300">
    <property type="match status" value="1"/>
</dbReference>
<dbReference type="InterPro" id="IPR036388">
    <property type="entry name" value="WH-like_DNA-bd_sf"/>
</dbReference>
<feature type="region of interest" description="Disordered" evidence="7">
    <location>
        <begin position="254"/>
        <end position="278"/>
    </location>
</feature>
<sequence>MRVLLIDGEPDRAAAVKAGLETAGFTVVATAPEAVDLTRLVRDSAADIIVCDLDDPGRDALESMRALNRDEPRPVVVFAERGESEQIEAAIEAGVAAYVVEGLAPARVRPVLEVAIRRFRAHQALRAQLEQAQATLAERTIIERAKGMLMQRRRLSEEEAYRLMRRWAMDRGRRLVDVAQEFLREIQATRLIQVLFSSAIPKSPIPEAIFRFTNHAAAGLFAAPRQGGGGRGATACPGRDPRVIHLAAQWRSALRGSDEPRRSMTAWPHPPSASASCH</sequence>
<keyword evidence="5" id="KW-0804">Transcription</keyword>
<dbReference type="GO" id="GO:0032993">
    <property type="term" value="C:protein-DNA complex"/>
    <property type="evidence" value="ECO:0007669"/>
    <property type="project" value="TreeGrafter"/>
</dbReference>
<feature type="modified residue" description="4-aspartylphosphate" evidence="6">
    <location>
        <position position="52"/>
    </location>
</feature>
<keyword evidence="2" id="KW-0902">Two-component regulatory system</keyword>
<evidence type="ECO:0000256" key="6">
    <source>
        <dbReference type="PROSITE-ProRule" id="PRU00169"/>
    </source>
</evidence>
<dbReference type="GO" id="GO:0003723">
    <property type="term" value="F:RNA binding"/>
    <property type="evidence" value="ECO:0007669"/>
    <property type="project" value="InterPro"/>
</dbReference>
<dbReference type="PROSITE" id="PS50110">
    <property type="entry name" value="RESPONSE_REGULATORY"/>
    <property type="match status" value="1"/>
</dbReference>
<evidence type="ECO:0000256" key="1">
    <source>
        <dbReference type="ARBA" id="ARBA00022553"/>
    </source>
</evidence>
<dbReference type="GO" id="GO:0000156">
    <property type="term" value="F:phosphorelay response regulator activity"/>
    <property type="evidence" value="ECO:0007669"/>
    <property type="project" value="TreeGrafter"/>
</dbReference>
<dbReference type="PANTHER" id="PTHR48111:SF1">
    <property type="entry name" value="TWO-COMPONENT RESPONSE REGULATOR ORR33"/>
    <property type="match status" value="1"/>
</dbReference>
<evidence type="ECO:0000259" key="8">
    <source>
        <dbReference type="PROSITE" id="PS50110"/>
    </source>
</evidence>
<evidence type="ECO:0000313" key="11">
    <source>
        <dbReference type="Proteomes" id="UP000475385"/>
    </source>
</evidence>
<keyword evidence="1 6" id="KW-0597">Phosphoprotein</keyword>
<dbReference type="InterPro" id="IPR039420">
    <property type="entry name" value="WalR-like"/>
</dbReference>
<dbReference type="SUPFAM" id="SSF52172">
    <property type="entry name" value="CheY-like"/>
    <property type="match status" value="1"/>
</dbReference>
<evidence type="ECO:0000259" key="9">
    <source>
        <dbReference type="PROSITE" id="PS50921"/>
    </source>
</evidence>
<dbReference type="EMBL" id="JAAIKB010000033">
    <property type="protein sequence ID" value="NGM24341.1"/>
    <property type="molecule type" value="Genomic_DNA"/>
</dbReference>
<reference evidence="10 11" key="2">
    <citation type="submission" date="2020-03" db="EMBL/GenBank/DDBJ databases">
        <title>Roseomonas stagni sp. nov., isolated from pond water in Japan.</title>
        <authorList>
            <person name="Furuhata K."/>
            <person name="Miyamoto H."/>
            <person name="Goto K."/>
        </authorList>
    </citation>
    <scope>NUCLEOTIDE SEQUENCE [LARGE SCALE GENOMIC DNA]</scope>
    <source>
        <strain evidence="10 11">PeD5</strain>
    </source>
</reference>
<keyword evidence="3" id="KW-0805">Transcription regulation</keyword>
<dbReference type="SMART" id="SM00448">
    <property type="entry name" value="REC"/>
    <property type="match status" value="1"/>
</dbReference>
<comment type="caution">
    <text evidence="10">The sequence shown here is derived from an EMBL/GenBank/DDBJ whole genome shotgun (WGS) entry which is preliminary data.</text>
</comment>
<accession>A0A6M1LV54</accession>
<dbReference type="Pfam" id="PF00072">
    <property type="entry name" value="Response_reg"/>
    <property type="match status" value="1"/>
</dbReference>
<dbReference type="GO" id="GO:0000976">
    <property type="term" value="F:transcription cis-regulatory region binding"/>
    <property type="evidence" value="ECO:0007669"/>
    <property type="project" value="TreeGrafter"/>
</dbReference>
<feature type="domain" description="Response regulatory" evidence="8">
    <location>
        <begin position="2"/>
        <end position="116"/>
    </location>
</feature>
<dbReference type="Gene3D" id="1.10.10.10">
    <property type="entry name" value="Winged helix-like DNA-binding domain superfamily/Winged helix DNA-binding domain"/>
    <property type="match status" value="1"/>
</dbReference>
<dbReference type="InterPro" id="IPR001789">
    <property type="entry name" value="Sig_transdc_resp-reg_receiver"/>
</dbReference>
<dbReference type="GO" id="GO:0005829">
    <property type="term" value="C:cytosol"/>
    <property type="evidence" value="ECO:0007669"/>
    <property type="project" value="TreeGrafter"/>
</dbReference>
<proteinExistence type="predicted"/>
<evidence type="ECO:0000256" key="3">
    <source>
        <dbReference type="ARBA" id="ARBA00023015"/>
    </source>
</evidence>
<dbReference type="InterPro" id="IPR011006">
    <property type="entry name" value="CheY-like_superfamily"/>
</dbReference>
<dbReference type="PROSITE" id="PS50921">
    <property type="entry name" value="ANTAR"/>
    <property type="match status" value="1"/>
</dbReference>
<name>A0A6M1LV54_9PROT</name>
<gene>
    <name evidence="10" type="ORF">G3576_30415</name>
</gene>
<dbReference type="AlphaFoldDB" id="A0A6M1LV54"/>
<evidence type="ECO:0000313" key="10">
    <source>
        <dbReference type="EMBL" id="NGM24341.1"/>
    </source>
</evidence>
<organism evidence="10 11">
    <name type="scientific">Falsiroseomonas algicola</name>
    <dbReference type="NCBI Taxonomy" id="2716930"/>
    <lineage>
        <taxon>Bacteria</taxon>
        <taxon>Pseudomonadati</taxon>
        <taxon>Pseudomonadota</taxon>
        <taxon>Alphaproteobacteria</taxon>
        <taxon>Acetobacterales</taxon>
        <taxon>Roseomonadaceae</taxon>
        <taxon>Falsiroseomonas</taxon>
    </lineage>
</organism>